<dbReference type="Proteomes" id="UP000269226">
    <property type="component" value="Plasmid pMP1"/>
</dbReference>
<evidence type="ECO:0000256" key="3">
    <source>
        <dbReference type="ARBA" id="ARBA00008397"/>
    </source>
</evidence>
<gene>
    <name evidence="7" type="primary">uxaC</name>
    <name evidence="8" type="ORF">DAT561_p1065</name>
</gene>
<dbReference type="RefSeq" id="WP_014868595.1">
    <property type="nucleotide sequence ID" value="NZ_AP018493.1"/>
</dbReference>
<dbReference type="GO" id="GO:0042840">
    <property type="term" value="P:D-glucuronate catabolic process"/>
    <property type="evidence" value="ECO:0007669"/>
    <property type="project" value="TreeGrafter"/>
</dbReference>
<dbReference type="InterPro" id="IPR003766">
    <property type="entry name" value="Uronate_isomerase"/>
</dbReference>
<dbReference type="AlphaFoldDB" id="A0A2Z5Y4H7"/>
<keyword evidence="8" id="KW-0614">Plasmid</keyword>
<dbReference type="Gene3D" id="1.10.2020.10">
    <property type="entry name" value="uronate isomerase, domain 2, chain A"/>
    <property type="match status" value="1"/>
</dbReference>
<evidence type="ECO:0000256" key="4">
    <source>
        <dbReference type="ARBA" id="ARBA00012546"/>
    </source>
</evidence>
<sequence>MFLDEDFLLTTPMAKKLFHDYAAEMPIIDYHCHLDPKEIYEDKNFNNITEAWLTEGNNFGDHYKWRLMRANGVPEELITGNGDPYEKFLAFAGVLEKAYGNPIFEWCHLELRRFFGIEEVLTTETAPKIWEEANKKIVTETFSRRQLIRNMHVKALSTTDDPTDDLHYHELIKKEEATNGFKVIPGFRPDKILNIQVDTFTDYLEKLAKVSGVMIEQFSDIKKALEKRVEYFEEHGGNICDHGLDSVQYAEATEEELNEILAKRKARKQLTEIEIAKYRTGVLLALMKIYTDHDWTVQFHMHALRNLNKIAFEKMGADVGFDAINDEQVAVMTGKLLNACNENGALPKLVLYSLNQNDWMQLLTVMGCFQGGRKQKMQFGTAWWFDDTRSGMRKQLKMLMEQSLLGNFIGMLTDSRSFLSYPRHEYFRRVLCELLGEMVERGQIPADEKRLGKMVQDISYNNAEEYFQFK</sequence>
<evidence type="ECO:0000313" key="8">
    <source>
        <dbReference type="EMBL" id="BBC61767.1"/>
    </source>
</evidence>
<name>A0A2Z5Y4H7_9ENTE</name>
<evidence type="ECO:0000256" key="7">
    <source>
        <dbReference type="HAMAP-Rule" id="MF_00675"/>
    </source>
</evidence>
<comment type="catalytic activity">
    <reaction evidence="7">
        <text>aldehydo-D-galacturonate = keto-D-tagaturonate</text>
        <dbReference type="Rhea" id="RHEA:27702"/>
        <dbReference type="ChEBI" id="CHEBI:12952"/>
        <dbReference type="ChEBI" id="CHEBI:17886"/>
    </reaction>
</comment>
<evidence type="ECO:0000256" key="5">
    <source>
        <dbReference type="ARBA" id="ARBA00020555"/>
    </source>
</evidence>
<dbReference type="NCBIfam" id="NF002794">
    <property type="entry name" value="PRK02925.1"/>
    <property type="match status" value="1"/>
</dbReference>
<dbReference type="GeneID" id="39499433"/>
<protein>
    <recommendedName>
        <fullName evidence="5 7">Uronate isomerase</fullName>
        <ecNumber evidence="4 7">5.3.1.12</ecNumber>
    </recommendedName>
    <alternativeName>
        <fullName evidence="7">Glucuronate isomerase</fullName>
    </alternativeName>
    <alternativeName>
        <fullName evidence="7">Uronic isomerase</fullName>
    </alternativeName>
</protein>
<geneLocation type="plasmid" evidence="9">
    <name>pmp1 dat561 dna</name>
</geneLocation>
<dbReference type="EC" id="5.3.1.12" evidence="4 7"/>
<reference evidence="8 9" key="1">
    <citation type="submission" date="2018-01" db="EMBL/GenBank/DDBJ databases">
        <title>Whole genome sequence of Melissococcus plutonius DAT561.</title>
        <authorList>
            <person name="Okumura K."/>
            <person name="Takamatsu D."/>
            <person name="Okura M."/>
        </authorList>
    </citation>
    <scope>NUCLEOTIDE SEQUENCE [LARGE SCALE GENOMIC DNA]</scope>
    <source>
        <strain evidence="8 9">DAT561</strain>
        <plasmid evidence="9">pmp1 dat561 dna</plasmid>
    </source>
</reference>
<dbReference type="PANTHER" id="PTHR30068">
    <property type="entry name" value="URONATE ISOMERASE"/>
    <property type="match status" value="1"/>
</dbReference>
<dbReference type="PANTHER" id="PTHR30068:SF4">
    <property type="entry name" value="URONATE ISOMERASE"/>
    <property type="match status" value="1"/>
</dbReference>
<organism evidence="8 9">
    <name type="scientific">Melissococcus plutonius</name>
    <dbReference type="NCBI Taxonomy" id="33970"/>
    <lineage>
        <taxon>Bacteria</taxon>
        <taxon>Bacillati</taxon>
        <taxon>Bacillota</taxon>
        <taxon>Bacilli</taxon>
        <taxon>Lactobacillales</taxon>
        <taxon>Enterococcaceae</taxon>
        <taxon>Melissococcus</taxon>
    </lineage>
</organism>
<dbReference type="GO" id="GO:0008880">
    <property type="term" value="F:glucuronate isomerase activity"/>
    <property type="evidence" value="ECO:0007669"/>
    <property type="project" value="UniProtKB-UniRule"/>
</dbReference>
<evidence type="ECO:0000313" key="9">
    <source>
        <dbReference type="Proteomes" id="UP000269226"/>
    </source>
</evidence>
<evidence type="ECO:0000256" key="2">
    <source>
        <dbReference type="ARBA" id="ARBA00004892"/>
    </source>
</evidence>
<keyword evidence="6 7" id="KW-0413">Isomerase</keyword>
<comment type="catalytic activity">
    <reaction evidence="1 7">
        <text>D-glucuronate = D-fructuronate</text>
        <dbReference type="Rhea" id="RHEA:13049"/>
        <dbReference type="ChEBI" id="CHEBI:58720"/>
        <dbReference type="ChEBI" id="CHEBI:59863"/>
        <dbReference type="EC" id="5.3.1.12"/>
    </reaction>
</comment>
<dbReference type="SUPFAM" id="SSF51556">
    <property type="entry name" value="Metallo-dependent hydrolases"/>
    <property type="match status" value="1"/>
</dbReference>
<dbReference type="InterPro" id="IPR032466">
    <property type="entry name" value="Metal_Hydrolase"/>
</dbReference>
<dbReference type="Gene3D" id="3.20.20.140">
    <property type="entry name" value="Metal-dependent hydrolases"/>
    <property type="match status" value="1"/>
</dbReference>
<dbReference type="GO" id="GO:0019698">
    <property type="term" value="P:D-galacturonate catabolic process"/>
    <property type="evidence" value="ECO:0007669"/>
    <property type="project" value="TreeGrafter"/>
</dbReference>
<evidence type="ECO:0000256" key="1">
    <source>
        <dbReference type="ARBA" id="ARBA00001165"/>
    </source>
</evidence>
<evidence type="ECO:0000256" key="6">
    <source>
        <dbReference type="ARBA" id="ARBA00023235"/>
    </source>
</evidence>
<dbReference type="Pfam" id="PF02614">
    <property type="entry name" value="UxaC"/>
    <property type="match status" value="1"/>
</dbReference>
<dbReference type="EMBL" id="AP018493">
    <property type="protein sequence ID" value="BBC61767.1"/>
    <property type="molecule type" value="Genomic_DNA"/>
</dbReference>
<dbReference type="HAMAP" id="MF_00675">
    <property type="entry name" value="UxaC"/>
    <property type="match status" value="1"/>
</dbReference>
<dbReference type="UniPathway" id="UPA00246"/>
<proteinExistence type="inferred from homology"/>
<comment type="pathway">
    <text evidence="2 7">Carbohydrate metabolism; pentose and glucuronate interconversion.</text>
</comment>
<comment type="similarity">
    <text evidence="3 7">Belongs to the metallo-dependent hydrolases superfamily. Uronate isomerase family.</text>
</comment>
<accession>A0A2Z5Y4H7</accession>